<evidence type="ECO:0000313" key="1">
    <source>
        <dbReference type="EMBL" id="KAI8431866.1"/>
    </source>
</evidence>
<comment type="caution">
    <text evidence="1">The sequence shown here is derived from an EMBL/GenBank/DDBJ whole genome shotgun (WGS) entry which is preliminary data.</text>
</comment>
<dbReference type="EMBL" id="CM046107">
    <property type="protein sequence ID" value="KAI8431866.1"/>
    <property type="molecule type" value="Genomic_DNA"/>
</dbReference>
<protein>
    <submittedName>
        <fullName evidence="1">Uncharacterized protein</fullName>
    </submittedName>
</protein>
<gene>
    <name evidence="1" type="ORF">MSG28_004425</name>
</gene>
<evidence type="ECO:0000313" key="2">
    <source>
        <dbReference type="Proteomes" id="UP001064048"/>
    </source>
</evidence>
<reference evidence="1 2" key="1">
    <citation type="journal article" date="2022" name="Genome Biol. Evol.">
        <title>The Spruce Budworm Genome: Reconstructing the Evolutionary History of Antifreeze Proteins.</title>
        <authorList>
            <person name="Beliveau C."/>
            <person name="Gagne P."/>
            <person name="Picq S."/>
            <person name="Vernygora O."/>
            <person name="Keeling C.I."/>
            <person name="Pinkney K."/>
            <person name="Doucet D."/>
            <person name="Wen F."/>
            <person name="Johnston J.S."/>
            <person name="Maaroufi H."/>
            <person name="Boyle B."/>
            <person name="Laroche J."/>
            <person name="Dewar K."/>
            <person name="Juretic N."/>
            <person name="Blackburn G."/>
            <person name="Nisole A."/>
            <person name="Brunet B."/>
            <person name="Brandao M."/>
            <person name="Lumley L."/>
            <person name="Duan J."/>
            <person name="Quan G."/>
            <person name="Lucarotti C.J."/>
            <person name="Roe A.D."/>
            <person name="Sperling F.A.H."/>
            <person name="Levesque R.C."/>
            <person name="Cusson M."/>
        </authorList>
    </citation>
    <scope>NUCLEOTIDE SEQUENCE [LARGE SCALE GENOMIC DNA]</scope>
    <source>
        <strain evidence="1">Glfc:IPQL:Cfum</strain>
    </source>
</reference>
<organism evidence="1 2">
    <name type="scientific">Choristoneura fumiferana</name>
    <name type="common">Spruce budworm moth</name>
    <name type="synonym">Archips fumiferana</name>
    <dbReference type="NCBI Taxonomy" id="7141"/>
    <lineage>
        <taxon>Eukaryota</taxon>
        <taxon>Metazoa</taxon>
        <taxon>Ecdysozoa</taxon>
        <taxon>Arthropoda</taxon>
        <taxon>Hexapoda</taxon>
        <taxon>Insecta</taxon>
        <taxon>Pterygota</taxon>
        <taxon>Neoptera</taxon>
        <taxon>Endopterygota</taxon>
        <taxon>Lepidoptera</taxon>
        <taxon>Glossata</taxon>
        <taxon>Ditrysia</taxon>
        <taxon>Tortricoidea</taxon>
        <taxon>Tortricidae</taxon>
        <taxon>Tortricinae</taxon>
        <taxon>Choristoneura</taxon>
    </lineage>
</organism>
<accession>A0ACC0K754</accession>
<name>A0ACC0K754_CHOFU</name>
<proteinExistence type="predicted"/>
<sequence length="205" mass="23081">MSNLWKPYALDAEIRTLDHCNSTKDSTTIKEEPLCPAPIPPLSFPPQAPVSYGYYVPAIMELTLPPMMQSAFQVSGPPHNSPSAISIVSNSELYSSEYLNNNSEYLVFERDALRAMAERNGGSLVGSNPRMRRTVEFTKVKDGGYRQQRELNNAAAKLSRERRKLREVKLALKVSFLEKKIRKLQAMLASDMCEKCIPDLIITKN</sequence>
<dbReference type="Proteomes" id="UP001064048">
    <property type="component" value="Chromosome 7"/>
</dbReference>
<keyword evidence="2" id="KW-1185">Reference proteome</keyword>